<comment type="caution">
    <text evidence="1">The sequence shown here is derived from an EMBL/GenBank/DDBJ whole genome shotgun (WGS) entry which is preliminary data.</text>
</comment>
<protein>
    <submittedName>
        <fullName evidence="1">Uncharacterized protein</fullName>
    </submittedName>
</protein>
<accession>A0AAV4R1S3</accession>
<evidence type="ECO:0000313" key="2">
    <source>
        <dbReference type="Proteomes" id="UP001054945"/>
    </source>
</evidence>
<gene>
    <name evidence="1" type="ORF">CEXT_815051</name>
</gene>
<keyword evidence="2" id="KW-1185">Reference proteome</keyword>
<sequence length="116" mass="13740">MITIHITDIESNTTHSMRATAFLLHAHIVMHFANIRMPETDNFVCDSQSISKTIFSSSSFIKSFSNRDKFMDCCKRLNYFIPSLKRNRHRKCFEFKWGRQSDPSIKISERFTFKNH</sequence>
<organism evidence="1 2">
    <name type="scientific">Caerostris extrusa</name>
    <name type="common">Bark spider</name>
    <name type="synonym">Caerostris bankana</name>
    <dbReference type="NCBI Taxonomy" id="172846"/>
    <lineage>
        <taxon>Eukaryota</taxon>
        <taxon>Metazoa</taxon>
        <taxon>Ecdysozoa</taxon>
        <taxon>Arthropoda</taxon>
        <taxon>Chelicerata</taxon>
        <taxon>Arachnida</taxon>
        <taxon>Araneae</taxon>
        <taxon>Araneomorphae</taxon>
        <taxon>Entelegynae</taxon>
        <taxon>Araneoidea</taxon>
        <taxon>Araneidae</taxon>
        <taxon>Caerostris</taxon>
    </lineage>
</organism>
<dbReference type="EMBL" id="BPLR01007355">
    <property type="protein sequence ID" value="GIY16268.1"/>
    <property type="molecule type" value="Genomic_DNA"/>
</dbReference>
<name>A0AAV4R1S3_CAEEX</name>
<dbReference type="AlphaFoldDB" id="A0AAV4R1S3"/>
<reference evidence="1 2" key="1">
    <citation type="submission" date="2021-06" db="EMBL/GenBank/DDBJ databases">
        <title>Caerostris extrusa draft genome.</title>
        <authorList>
            <person name="Kono N."/>
            <person name="Arakawa K."/>
        </authorList>
    </citation>
    <scope>NUCLEOTIDE SEQUENCE [LARGE SCALE GENOMIC DNA]</scope>
</reference>
<evidence type="ECO:0000313" key="1">
    <source>
        <dbReference type="EMBL" id="GIY16268.1"/>
    </source>
</evidence>
<proteinExistence type="predicted"/>
<dbReference type="Proteomes" id="UP001054945">
    <property type="component" value="Unassembled WGS sequence"/>
</dbReference>